<dbReference type="Gene3D" id="3.30.300.30">
    <property type="match status" value="1"/>
</dbReference>
<evidence type="ECO:0000256" key="6">
    <source>
        <dbReference type="ARBA" id="ARBA00022692"/>
    </source>
</evidence>
<comment type="subcellular location">
    <subcellularLocation>
        <location evidence="1">Cell membrane</location>
        <topology evidence="1">Multi-pass membrane protein</topology>
    </subcellularLocation>
    <subcellularLocation>
        <location evidence="15">Peroxisome membrane</location>
    </subcellularLocation>
</comment>
<evidence type="ECO:0000256" key="3">
    <source>
        <dbReference type="ARBA" id="ARBA00022448"/>
    </source>
</evidence>
<dbReference type="GO" id="GO:0005324">
    <property type="term" value="F:long-chain fatty acid transmembrane transporter activity"/>
    <property type="evidence" value="ECO:0007669"/>
    <property type="project" value="TreeGrafter"/>
</dbReference>
<dbReference type="Pfam" id="PF00501">
    <property type="entry name" value="AMP-binding"/>
    <property type="match status" value="1"/>
</dbReference>
<dbReference type="NCBIfam" id="NF006134">
    <property type="entry name" value="PRK08279.1"/>
    <property type="match status" value="1"/>
</dbReference>
<evidence type="ECO:0000313" key="21">
    <source>
        <dbReference type="EMBL" id="LAB67800.1"/>
    </source>
</evidence>
<evidence type="ECO:0000256" key="9">
    <source>
        <dbReference type="ARBA" id="ARBA00022989"/>
    </source>
</evidence>
<keyword evidence="10" id="KW-0445">Lipid transport</keyword>
<comment type="catalytic activity">
    <reaction evidence="16">
        <text>tetracosanoate + ATP + CoA = tetracosanoyl-CoA + AMP + diphosphate</text>
        <dbReference type="Rhea" id="RHEA:33639"/>
        <dbReference type="ChEBI" id="CHEBI:30616"/>
        <dbReference type="ChEBI" id="CHEBI:31014"/>
        <dbReference type="ChEBI" id="CHEBI:33019"/>
        <dbReference type="ChEBI" id="CHEBI:57287"/>
        <dbReference type="ChEBI" id="CHEBI:65052"/>
        <dbReference type="ChEBI" id="CHEBI:456215"/>
    </reaction>
    <physiologicalReaction direction="left-to-right" evidence="16">
        <dbReference type="Rhea" id="RHEA:33640"/>
    </physiologicalReaction>
</comment>
<evidence type="ECO:0000256" key="7">
    <source>
        <dbReference type="ARBA" id="ARBA00022741"/>
    </source>
</evidence>
<evidence type="ECO:0000256" key="15">
    <source>
        <dbReference type="ARBA" id="ARBA00046271"/>
    </source>
</evidence>
<evidence type="ECO:0000256" key="14">
    <source>
        <dbReference type="ARBA" id="ARBA00041297"/>
    </source>
</evidence>
<evidence type="ECO:0000256" key="1">
    <source>
        <dbReference type="ARBA" id="ARBA00004651"/>
    </source>
</evidence>
<comment type="catalytic activity">
    <reaction evidence="13">
        <text>a very long-chain fatty acid + ATP + CoA = a very long-chain fatty acyl-CoA + AMP + diphosphate</text>
        <dbReference type="Rhea" id="RHEA:54536"/>
        <dbReference type="ChEBI" id="CHEBI:30616"/>
        <dbReference type="ChEBI" id="CHEBI:33019"/>
        <dbReference type="ChEBI" id="CHEBI:57287"/>
        <dbReference type="ChEBI" id="CHEBI:58950"/>
        <dbReference type="ChEBI" id="CHEBI:138261"/>
        <dbReference type="ChEBI" id="CHEBI:456215"/>
    </reaction>
    <physiologicalReaction direction="left-to-right" evidence="13">
        <dbReference type="Rhea" id="RHEA:54537"/>
    </physiologicalReaction>
</comment>
<keyword evidence="3" id="KW-0813">Transport</keyword>
<keyword evidence="5" id="KW-0436">Ligase</keyword>
<dbReference type="InterPro" id="IPR020845">
    <property type="entry name" value="AMP-binding_CS"/>
</dbReference>
<keyword evidence="8" id="KW-0067">ATP-binding</keyword>
<evidence type="ECO:0000256" key="11">
    <source>
        <dbReference type="ARBA" id="ARBA00023136"/>
    </source>
</evidence>
<keyword evidence="12" id="KW-0576">Peroxisome</keyword>
<dbReference type="EMBL" id="IACT01001150">
    <property type="protein sequence ID" value="LAC20511.1"/>
    <property type="molecule type" value="mRNA"/>
</dbReference>
<dbReference type="PANTHER" id="PTHR43107">
    <property type="entry name" value="LONG-CHAIN FATTY ACID TRANSPORT PROTEIN"/>
    <property type="match status" value="1"/>
</dbReference>
<organism evidence="21">
    <name type="scientific">Hirondellea gigas</name>
    <dbReference type="NCBI Taxonomy" id="1518452"/>
    <lineage>
        <taxon>Eukaryota</taxon>
        <taxon>Metazoa</taxon>
        <taxon>Ecdysozoa</taxon>
        <taxon>Arthropoda</taxon>
        <taxon>Crustacea</taxon>
        <taxon>Multicrustacea</taxon>
        <taxon>Malacostraca</taxon>
        <taxon>Eumalacostraca</taxon>
        <taxon>Peracarida</taxon>
        <taxon>Amphipoda</taxon>
        <taxon>Amphilochidea</taxon>
        <taxon>Lysianassida</taxon>
        <taxon>Lysianassidira</taxon>
        <taxon>Lysianassoidea</taxon>
        <taxon>Lysianassidae</taxon>
        <taxon>Hirondellea</taxon>
    </lineage>
</organism>
<dbReference type="GO" id="GO:0004467">
    <property type="term" value="F:long-chain fatty acid-CoA ligase activity"/>
    <property type="evidence" value="ECO:0007669"/>
    <property type="project" value="TreeGrafter"/>
</dbReference>
<evidence type="ECO:0000256" key="13">
    <source>
        <dbReference type="ARBA" id="ARBA00036527"/>
    </source>
</evidence>
<accession>A0A2P2I1P2</accession>
<dbReference type="AlphaFoldDB" id="A0A2P2I1P2"/>
<dbReference type="PROSITE" id="PS00455">
    <property type="entry name" value="AMP_BINDING"/>
    <property type="match status" value="1"/>
</dbReference>
<evidence type="ECO:0000256" key="12">
    <source>
        <dbReference type="ARBA" id="ARBA00023140"/>
    </source>
</evidence>
<protein>
    <recommendedName>
        <fullName evidence="18">Very long-chain fatty acid transport protein</fullName>
    </recommendedName>
    <alternativeName>
        <fullName evidence="14">Long-chain-fatty-acid--CoA ligase</fullName>
    </alternativeName>
    <alternativeName>
        <fullName evidence="19">Very-long-chain acyl-CoA synthetase</fullName>
    </alternativeName>
</protein>
<name>A0A2P2I1P2_9CRUS</name>
<evidence type="ECO:0000256" key="17">
    <source>
        <dbReference type="ARBA" id="ARBA00060276"/>
    </source>
</evidence>
<evidence type="ECO:0000256" key="5">
    <source>
        <dbReference type="ARBA" id="ARBA00022598"/>
    </source>
</evidence>
<dbReference type="InterPro" id="IPR042099">
    <property type="entry name" value="ANL_N_sf"/>
</dbReference>
<feature type="domain" description="AMP-dependent synthetase/ligase" evidence="20">
    <location>
        <begin position="82"/>
        <end position="431"/>
    </location>
</feature>
<evidence type="ECO:0000313" key="22">
    <source>
        <dbReference type="EMBL" id="LAC20511.1"/>
    </source>
</evidence>
<keyword evidence="6" id="KW-0812">Transmembrane</keyword>
<dbReference type="GO" id="GO:0005778">
    <property type="term" value="C:peroxisomal membrane"/>
    <property type="evidence" value="ECO:0007669"/>
    <property type="project" value="UniProtKB-SubCell"/>
</dbReference>
<dbReference type="GO" id="GO:0044539">
    <property type="term" value="P:long-chain fatty acid import into cell"/>
    <property type="evidence" value="ECO:0007669"/>
    <property type="project" value="TreeGrafter"/>
</dbReference>
<dbReference type="FunFam" id="3.40.50.12780:FF:000019">
    <property type="entry name" value="Long-chain fatty acid transporter"/>
    <property type="match status" value="1"/>
</dbReference>
<reference evidence="21" key="2">
    <citation type="journal article" date="2018" name="Biosci. Biotechnol. Biochem.">
        <title>Polysaccharide hydrolase of the hadal zone amphipods Hirondellea gigas.</title>
        <authorList>
            <person name="Kobayashi H."/>
            <person name="Nagahama T."/>
            <person name="Arai W."/>
            <person name="Sasagawa Y."/>
            <person name="Umeda M."/>
            <person name="Hayashi T."/>
            <person name="Nikaido I."/>
            <person name="Watanabe H."/>
            <person name="Oguri K."/>
            <person name="Kitazato H."/>
            <person name="Fujioka K."/>
            <person name="Kido Y."/>
            <person name="Takami H."/>
        </authorList>
    </citation>
    <scope>NUCLEOTIDE SEQUENCE</scope>
    <source>
        <tissue evidence="21">Whole body</tissue>
    </source>
</reference>
<proteinExistence type="evidence at transcript level"/>
<dbReference type="GO" id="GO:0005524">
    <property type="term" value="F:ATP binding"/>
    <property type="evidence" value="ECO:0007669"/>
    <property type="project" value="UniProtKB-KW"/>
</dbReference>
<keyword evidence="11" id="KW-0472">Membrane</keyword>
<dbReference type="GO" id="GO:0005886">
    <property type="term" value="C:plasma membrane"/>
    <property type="evidence" value="ECO:0007669"/>
    <property type="project" value="UniProtKB-SubCell"/>
</dbReference>
<dbReference type="SUPFAM" id="SSF56801">
    <property type="entry name" value="Acetyl-CoA synthetase-like"/>
    <property type="match status" value="1"/>
</dbReference>
<sequence>MAGWTTVAVIGALAAFAWTGSMTWVQFSLSSVVAYIALGGHYTIWLLYHTGRRDLTGAYRYLRLTLMMRWVKNSDYCLGDLFERNVTKNPDKVAIIWEGQEWTFKQLSEYSNRVGNSLAGHGLKPGDSIALLMTNRPEYVATWLGASKVGVITALINTNLRQKSLLHCITISKASVIICSRTLQESVSEVLPHLGSGVAVMVADCDSNADITVPGGINLATCIKAAASSIPPQMGSVHFLDRMLYIYTSGTTGLPKAAIISNARYILFCTGLQFMADLCDTDVLYNPLPLYHSAGGMVGMGQTLVFNATAVIRTKFSVSQYWKECTQYGCTIGQYVGEICRYLLNSPPSPYDTQHKVRLMFGNGVRSQIWGKFTRRFNMPVIAEFYGATESNASVMNFEGKEGACGFLTMLCPAVLPVALVKVDEATGALIRGADGLCVRCKPGEIGEFVGKIKRKDPLQDFDGYVDKAASEKKIARNVFSKGDIAFLSGDLLVFDELGYVFFMDRTGDTFRWRGENVSTAEVEGQASLAADNADAVVFGVQVPGAEGKAGMAVVVATLNDPSSSCLATGATPSAVPALDLAKFLGTMKDNLPVYALPLFLRVVTAIDTTGTFKLKKLELQKEGYDMPKLLKADEGEGGHTFFFLDLKKSKYVPLTSGLLLNILAGEAGL</sequence>
<evidence type="ECO:0000256" key="10">
    <source>
        <dbReference type="ARBA" id="ARBA00023055"/>
    </source>
</evidence>
<dbReference type="InterPro" id="IPR045851">
    <property type="entry name" value="AMP-bd_C_sf"/>
</dbReference>
<evidence type="ECO:0000256" key="4">
    <source>
        <dbReference type="ARBA" id="ARBA00022475"/>
    </source>
</evidence>
<comment type="similarity">
    <text evidence="2">Belongs to the ATP-dependent AMP-binding enzyme family.</text>
</comment>
<dbReference type="Gene3D" id="3.40.50.12780">
    <property type="entry name" value="N-terminal domain of ligase-like"/>
    <property type="match status" value="1"/>
</dbReference>
<evidence type="ECO:0000256" key="2">
    <source>
        <dbReference type="ARBA" id="ARBA00006432"/>
    </source>
</evidence>
<evidence type="ECO:0000256" key="8">
    <source>
        <dbReference type="ARBA" id="ARBA00022840"/>
    </source>
</evidence>
<evidence type="ECO:0000256" key="16">
    <source>
        <dbReference type="ARBA" id="ARBA00048666"/>
    </source>
</evidence>
<evidence type="ECO:0000256" key="18">
    <source>
        <dbReference type="ARBA" id="ARBA00068795"/>
    </source>
</evidence>
<comment type="function">
    <text evidence="17">Acyl-CoA synthetase required for both the import of long chain fatty acids (LCFAs) (C14-C18) and the activation very long chain fatty acids (VLCFAs) (C20-C26) by esterification of the fatty acids into metabolically active CoA-thioesters for subsequent degradation or incorporation into phospholipids. The transport and fatty acyl-CoA synthetase activities are genetically separable and are thus independent activities. Esterifies VLCFAs in the peroxisome matrix. The VLCFAs are actively transported into peroxisomes by a PXA1-PXA2 heterodimeric transporter in the peroxisomal membrane.</text>
</comment>
<dbReference type="InterPro" id="IPR000873">
    <property type="entry name" value="AMP-dep_synth/lig_dom"/>
</dbReference>
<dbReference type="GO" id="GO:0005789">
    <property type="term" value="C:endoplasmic reticulum membrane"/>
    <property type="evidence" value="ECO:0007669"/>
    <property type="project" value="TreeGrafter"/>
</dbReference>
<dbReference type="PANTHER" id="PTHR43107:SF15">
    <property type="entry name" value="FATTY ACID TRANSPORT PROTEIN 3, ISOFORM A"/>
    <property type="match status" value="1"/>
</dbReference>
<keyword evidence="4" id="KW-1003">Cell membrane</keyword>
<evidence type="ECO:0000259" key="20">
    <source>
        <dbReference type="Pfam" id="PF00501"/>
    </source>
</evidence>
<dbReference type="EMBL" id="IACF01002135">
    <property type="protein sequence ID" value="LAB67800.1"/>
    <property type="molecule type" value="mRNA"/>
</dbReference>
<keyword evidence="7" id="KW-0547">Nucleotide-binding</keyword>
<reference evidence="22" key="1">
    <citation type="submission" date="2017-11" db="EMBL/GenBank/DDBJ databases">
        <title>The sensing device of the deep-sea amphipod.</title>
        <authorList>
            <person name="Kobayashi H."/>
            <person name="Nagahama T."/>
            <person name="Arai W."/>
            <person name="Sasagawa Y."/>
            <person name="Umeda M."/>
            <person name="Hayashi T."/>
            <person name="Nikaido I."/>
            <person name="Watanabe H."/>
            <person name="Oguri K."/>
            <person name="Kitazato H."/>
            <person name="Fujioka K."/>
            <person name="Kido Y."/>
            <person name="Takami H."/>
        </authorList>
    </citation>
    <scope>NUCLEOTIDE SEQUENCE</scope>
    <source>
        <tissue evidence="22">Whole body</tissue>
    </source>
</reference>
<keyword evidence="9" id="KW-1133">Transmembrane helix</keyword>
<evidence type="ECO:0000256" key="19">
    <source>
        <dbReference type="ARBA" id="ARBA00078285"/>
    </source>
</evidence>